<dbReference type="CDD" id="cd17991">
    <property type="entry name" value="DEXHc_TRCF"/>
    <property type="match status" value="1"/>
</dbReference>
<dbReference type="Pfam" id="PF00271">
    <property type="entry name" value="Helicase_C"/>
    <property type="match status" value="1"/>
</dbReference>
<dbReference type="PROSITE" id="PS51194">
    <property type="entry name" value="HELICASE_CTER"/>
    <property type="match status" value="1"/>
</dbReference>
<evidence type="ECO:0000256" key="8">
    <source>
        <dbReference type="ARBA" id="ARBA00023204"/>
    </source>
</evidence>
<dbReference type="PROSITE" id="PS51192">
    <property type="entry name" value="HELICASE_ATP_BIND_1"/>
    <property type="match status" value="1"/>
</dbReference>
<protein>
    <recommendedName>
        <fullName evidence="9">Transcription-repair-coupling factor</fullName>
        <shortName evidence="9">TRCF</shortName>
        <ecNumber evidence="9">3.6.4.-</ecNumber>
    </recommendedName>
</protein>
<keyword evidence="1 9" id="KW-0963">Cytoplasm</keyword>
<dbReference type="SUPFAM" id="SSF52540">
    <property type="entry name" value="P-loop containing nucleoside triphosphate hydrolases"/>
    <property type="match status" value="4"/>
</dbReference>
<dbReference type="PANTHER" id="PTHR47964">
    <property type="entry name" value="ATP-DEPENDENT DNA HELICASE HOMOLOG RECG, CHLOROPLASTIC"/>
    <property type="match status" value="1"/>
</dbReference>
<keyword evidence="5" id="KW-0347">Helicase</keyword>
<evidence type="ECO:0000256" key="5">
    <source>
        <dbReference type="ARBA" id="ARBA00022806"/>
    </source>
</evidence>
<comment type="function">
    <text evidence="9">Couples transcription and DNA repair by recognizing RNA polymerase (RNAP) stalled at DNA lesions. Mediates ATP-dependent release of RNAP and its truncated transcript from the DNA, and recruitment of nucleotide excision repair machinery to the damaged site.</text>
</comment>
<dbReference type="NCBIfam" id="TIGR00580">
    <property type="entry name" value="mfd"/>
    <property type="match status" value="1"/>
</dbReference>
<dbReference type="EC" id="3.6.4.-" evidence="9"/>
<accession>A0ABV5IDE0</accession>
<evidence type="ECO:0000256" key="4">
    <source>
        <dbReference type="ARBA" id="ARBA00022801"/>
    </source>
</evidence>
<keyword evidence="13" id="KW-1185">Reference proteome</keyword>
<dbReference type="PANTHER" id="PTHR47964:SF1">
    <property type="entry name" value="ATP-DEPENDENT DNA HELICASE HOMOLOG RECG, CHLOROPLASTIC"/>
    <property type="match status" value="1"/>
</dbReference>
<dbReference type="Gene3D" id="3.40.50.11180">
    <property type="match status" value="1"/>
</dbReference>
<evidence type="ECO:0000256" key="1">
    <source>
        <dbReference type="ARBA" id="ARBA00022490"/>
    </source>
</evidence>
<dbReference type="SMART" id="SM00490">
    <property type="entry name" value="HELICc"/>
    <property type="match status" value="1"/>
</dbReference>
<dbReference type="SMART" id="SM00982">
    <property type="entry name" value="TRCF"/>
    <property type="match status" value="1"/>
</dbReference>
<dbReference type="Gene3D" id="3.30.2060.10">
    <property type="entry name" value="Penicillin-binding protein 1b domain"/>
    <property type="match status" value="1"/>
</dbReference>
<evidence type="ECO:0000256" key="3">
    <source>
        <dbReference type="ARBA" id="ARBA00022763"/>
    </source>
</evidence>
<dbReference type="HAMAP" id="MF_00969">
    <property type="entry name" value="TRCF"/>
    <property type="match status" value="1"/>
</dbReference>
<keyword evidence="4 9" id="KW-0378">Hydrolase</keyword>
<keyword evidence="7 9" id="KW-0238">DNA-binding</keyword>
<dbReference type="InterPro" id="IPR005118">
    <property type="entry name" value="TRCF_C"/>
</dbReference>
<evidence type="ECO:0000259" key="10">
    <source>
        <dbReference type="PROSITE" id="PS51192"/>
    </source>
</evidence>
<dbReference type="Pfam" id="PF00270">
    <property type="entry name" value="DEAD"/>
    <property type="match status" value="1"/>
</dbReference>
<comment type="similarity">
    <text evidence="9">In the N-terminal section; belongs to the UvrB family.</text>
</comment>
<dbReference type="InterPro" id="IPR047112">
    <property type="entry name" value="RecG/Mfd"/>
</dbReference>
<gene>
    <name evidence="9 12" type="primary">mfd</name>
    <name evidence="12" type="ORF">ACFFV7_15360</name>
</gene>
<dbReference type="InterPro" id="IPR011545">
    <property type="entry name" value="DEAD/DEAH_box_helicase_dom"/>
</dbReference>
<dbReference type="InterPro" id="IPR001650">
    <property type="entry name" value="Helicase_C-like"/>
</dbReference>
<dbReference type="Proteomes" id="UP001589647">
    <property type="component" value="Unassembled WGS sequence"/>
</dbReference>
<keyword evidence="3 9" id="KW-0227">DNA damage</keyword>
<reference evidence="12 13" key="1">
    <citation type="submission" date="2024-09" db="EMBL/GenBank/DDBJ databases">
        <authorList>
            <person name="Sun Q."/>
            <person name="Mori K."/>
        </authorList>
    </citation>
    <scope>NUCLEOTIDE SEQUENCE [LARGE SCALE GENOMIC DNA]</scope>
    <source>
        <strain evidence="12 13">CCM 3426</strain>
    </source>
</reference>
<dbReference type="Gene3D" id="3.40.50.300">
    <property type="entry name" value="P-loop containing nucleotide triphosphate hydrolases"/>
    <property type="match status" value="2"/>
</dbReference>
<comment type="subcellular location">
    <subcellularLocation>
        <location evidence="9">Cytoplasm</location>
    </subcellularLocation>
</comment>
<comment type="similarity">
    <text evidence="9">In the C-terminal section; belongs to the helicase family. RecG subfamily.</text>
</comment>
<name>A0ABV5IDE0_9ACTN</name>
<dbReference type="Pfam" id="PF02559">
    <property type="entry name" value="CarD_TRCF_RID"/>
    <property type="match status" value="1"/>
</dbReference>
<evidence type="ECO:0000256" key="7">
    <source>
        <dbReference type="ARBA" id="ARBA00023125"/>
    </source>
</evidence>
<dbReference type="InterPro" id="IPR036101">
    <property type="entry name" value="CarD-like/TRCF_RID_sf"/>
</dbReference>
<organism evidence="12 13">
    <name type="scientific">Nonomuraea spiralis</name>
    <dbReference type="NCBI Taxonomy" id="46182"/>
    <lineage>
        <taxon>Bacteria</taxon>
        <taxon>Bacillati</taxon>
        <taxon>Actinomycetota</taxon>
        <taxon>Actinomycetes</taxon>
        <taxon>Streptosporangiales</taxon>
        <taxon>Streptosporangiaceae</taxon>
        <taxon>Nonomuraea</taxon>
    </lineage>
</organism>
<sequence>MSLSGLLDLVALGAGADPKLRAALEEGGDVSLIAPSALRPFGVAALAAHDQRTVLAVTATGREAEDLAAALTSLVEPSSVAVFPAWETLPHERLSPRSDTVGQRLAVLRRLAHPIKGDSAAGPLGVVVAPVRALLQPIVKGLGDLEPIRLKAGDDADLDEVVERLVTNGYHRVDMVEKRGEVAVRGGLLDVFPPTEEHPLRLEFWGDTVEEIRWFKVADQRSLEAAEDGLFAPPCRELLLTGEVRERARELAQEHPSLSEVLDQLAEGAAVEGMEAFAPVLAGEMDLLLDHLPVRSAVFVCDPERIRGRAEELVRTSQEFLEASWINAAAGGEAPIDLGAAAFRTLEEVRGHADALGLPWWTMAPFGNGVELDAQDSEAYRGDTAKALADIKGWLAEDKAVVLLSEGHGPAERMVELLKGVDVPARLRQSVDKAPEPKVVHVSTGLIEHGFITPGLAVLTHLDLVGQKASTKDMRRLPSRRRNMVDPLQLKVGDHVVHEQHGVGRYVEMVQRTIQGATREYLVIEYAKGDRLYVPTDQLDEVTRYVGGEAPTLNRMGGADWAKAKSRAKKAVKEIAGELIRLYSARMASPGHAFGADTPWQREMEDAFPYAETGDQLEAIDEVKRDMERGVPMDRLICGDVGYGKTEIAVRAAFKAVQDGKQVAVLVPTTLLVQQHMSTFTERFSSFPIAIRPISRFQTDGEVKGTLEGLRAGAVDVVIGTHRLLSPEVRFKDLGLIIIDEEQRFGVEHKEAMKHLRTQVDVLAMSATPIPRTLEMGLTGIREMSTILTPPEERHPILTFVGPYEEKQIGAAIRRELMRDGQIFFVHNRVASINRVAARLRELVPEARVAVAHGQMNEHQLEKIMVGFWEREYDLLVSTTIVESGLDVPNANTLIVDRADNYGLSQLHQLRGRVGRGRERGYAYFLYPPEKPLTETAHERLATISQHTEMGAGMYVAMKDLEIRGAGNVLGAEQSGFIAGVGFDLYVRLMAEAVQEQKAKLSGAEVQEEQQDVKVELPINAHIPHDYVTSERLRLEAYKRIAAIIAPIHIDEVRDELTDRYGKPPVEVENLLEVARFRIRARSAGLTDVTLQGQNIKFGPARLRESQQVRLDRLYKKAIYKQAAETLLVPVPKTKPLGGQPLRDLDLLKWCGDLVEAMFLEPARVS</sequence>
<dbReference type="InterPro" id="IPR014001">
    <property type="entry name" value="Helicase_ATP-bd"/>
</dbReference>
<keyword evidence="2 9" id="KW-0547">Nucleotide-binding</keyword>
<dbReference type="Gene3D" id="3.90.1150.50">
    <property type="entry name" value="Transcription-repair-coupling factor, D7 domain"/>
    <property type="match status" value="1"/>
</dbReference>
<dbReference type="RefSeq" id="WP_189651425.1">
    <property type="nucleotide sequence ID" value="NZ_BMRC01000019.1"/>
</dbReference>
<dbReference type="SMART" id="SM00487">
    <property type="entry name" value="DEXDc"/>
    <property type="match status" value="1"/>
</dbReference>
<dbReference type="SUPFAM" id="SSF143517">
    <property type="entry name" value="TRCF domain-like"/>
    <property type="match status" value="1"/>
</dbReference>
<dbReference type="Gene3D" id="2.40.10.170">
    <property type="match status" value="1"/>
</dbReference>
<dbReference type="InterPro" id="IPR041471">
    <property type="entry name" value="UvrB_inter"/>
</dbReference>
<evidence type="ECO:0000256" key="9">
    <source>
        <dbReference type="HAMAP-Rule" id="MF_00969"/>
    </source>
</evidence>
<dbReference type="InterPro" id="IPR004576">
    <property type="entry name" value="Mfd"/>
</dbReference>
<dbReference type="SUPFAM" id="SSF141259">
    <property type="entry name" value="CarD-like"/>
    <property type="match status" value="1"/>
</dbReference>
<keyword evidence="6 9" id="KW-0067">ATP-binding</keyword>
<dbReference type="Pfam" id="PF03461">
    <property type="entry name" value="TRCF"/>
    <property type="match status" value="1"/>
</dbReference>
<evidence type="ECO:0000259" key="11">
    <source>
        <dbReference type="PROSITE" id="PS51194"/>
    </source>
</evidence>
<dbReference type="InterPro" id="IPR037235">
    <property type="entry name" value="TRCF-like_C_D7"/>
</dbReference>
<dbReference type="SMART" id="SM01058">
    <property type="entry name" value="CarD_TRCF"/>
    <property type="match status" value="1"/>
</dbReference>
<keyword evidence="8 9" id="KW-0234">DNA repair</keyword>
<dbReference type="EMBL" id="JBHMEI010000009">
    <property type="protein sequence ID" value="MFB9202575.1"/>
    <property type="molecule type" value="Genomic_DNA"/>
</dbReference>
<dbReference type="InterPro" id="IPR027417">
    <property type="entry name" value="P-loop_NTPase"/>
</dbReference>
<feature type="domain" description="Helicase ATP-binding" evidence="10">
    <location>
        <begin position="626"/>
        <end position="787"/>
    </location>
</feature>
<evidence type="ECO:0000256" key="2">
    <source>
        <dbReference type="ARBA" id="ARBA00022741"/>
    </source>
</evidence>
<proteinExistence type="inferred from homology"/>
<comment type="caution">
    <text evidence="12">The sequence shown here is derived from an EMBL/GenBank/DDBJ whole genome shotgun (WGS) entry which is preliminary data.</text>
</comment>
<dbReference type="Pfam" id="PF17757">
    <property type="entry name" value="UvrB_inter"/>
    <property type="match status" value="1"/>
</dbReference>
<evidence type="ECO:0000313" key="13">
    <source>
        <dbReference type="Proteomes" id="UP001589647"/>
    </source>
</evidence>
<dbReference type="InterPro" id="IPR003711">
    <property type="entry name" value="CarD-like/TRCF_RID"/>
</dbReference>
<feature type="domain" description="Helicase C-terminal" evidence="11">
    <location>
        <begin position="805"/>
        <end position="962"/>
    </location>
</feature>
<evidence type="ECO:0000256" key="6">
    <source>
        <dbReference type="ARBA" id="ARBA00022840"/>
    </source>
</evidence>
<evidence type="ECO:0000313" key="12">
    <source>
        <dbReference type="EMBL" id="MFB9202575.1"/>
    </source>
</evidence>